<protein>
    <recommendedName>
        <fullName evidence="3">HMA domain-containing protein</fullName>
    </recommendedName>
</protein>
<evidence type="ECO:0000313" key="1">
    <source>
        <dbReference type="EMBL" id="BBH38558.1"/>
    </source>
</evidence>
<evidence type="ECO:0008006" key="3">
    <source>
        <dbReference type="Google" id="ProtNLM"/>
    </source>
</evidence>
<dbReference type="EMBL" id="AP019314">
    <property type="protein sequence ID" value="BBH38558.1"/>
    <property type="molecule type" value="Genomic_DNA"/>
</dbReference>
<dbReference type="Proteomes" id="UP000278152">
    <property type="component" value="Chromosome"/>
</dbReference>
<evidence type="ECO:0000313" key="2">
    <source>
        <dbReference type="Proteomes" id="UP000278152"/>
    </source>
</evidence>
<dbReference type="RefSeq" id="WP_012266403.1">
    <property type="nucleotide sequence ID" value="NZ_AP019314.1"/>
</dbReference>
<reference evidence="1 2" key="1">
    <citation type="submission" date="2018-11" db="EMBL/GenBank/DDBJ databases">
        <title>Complete genome sequence of Microcystis aeruginosa NIES-102.</title>
        <authorList>
            <person name="Yamaguchi H."/>
            <person name="Suzuki S."/>
            <person name="Kawachi M."/>
        </authorList>
    </citation>
    <scope>NUCLEOTIDE SEQUENCE [LARGE SCALE GENOMIC DNA]</scope>
    <source>
        <strain evidence="1 2">NIES-102</strain>
    </source>
</reference>
<accession>A0A3G9JF88</accession>
<sequence>MTKFVLDKYALDSKKSEAKAKVVNSLGSSVTISGDTIEVNYSSNATKVAQILSQVGIKYSGG</sequence>
<dbReference type="AlphaFoldDB" id="A0A3G9JF88"/>
<dbReference type="KEGG" id="mvz:myaer102_10610"/>
<proteinExistence type="predicted"/>
<organism evidence="1 2">
    <name type="scientific">Microcystis viridis NIES-102</name>
    <dbReference type="NCBI Taxonomy" id="213615"/>
    <lineage>
        <taxon>Bacteria</taxon>
        <taxon>Bacillati</taxon>
        <taxon>Cyanobacteriota</taxon>
        <taxon>Cyanophyceae</taxon>
        <taxon>Oscillatoriophycideae</taxon>
        <taxon>Chroococcales</taxon>
        <taxon>Microcystaceae</taxon>
        <taxon>Microcystis</taxon>
    </lineage>
</organism>
<gene>
    <name evidence="1" type="ORF">myaer102_10610</name>
</gene>
<name>A0A3G9JF88_MICVR</name>